<reference evidence="1 2" key="1">
    <citation type="submission" date="2021-06" db="EMBL/GenBank/DDBJ databases">
        <title>Caerostris darwini draft genome.</title>
        <authorList>
            <person name="Kono N."/>
            <person name="Arakawa K."/>
        </authorList>
    </citation>
    <scope>NUCLEOTIDE SEQUENCE [LARGE SCALE GENOMIC DNA]</scope>
</reference>
<keyword evidence="2" id="KW-1185">Reference proteome</keyword>
<evidence type="ECO:0008006" key="3">
    <source>
        <dbReference type="Google" id="ProtNLM"/>
    </source>
</evidence>
<dbReference type="EMBL" id="BPLQ01006393">
    <property type="protein sequence ID" value="GIY22037.1"/>
    <property type="molecule type" value="Genomic_DNA"/>
</dbReference>
<comment type="caution">
    <text evidence="1">The sequence shown here is derived from an EMBL/GenBank/DDBJ whole genome shotgun (WGS) entry which is preliminary data.</text>
</comment>
<evidence type="ECO:0000313" key="2">
    <source>
        <dbReference type="Proteomes" id="UP001054837"/>
    </source>
</evidence>
<dbReference type="AlphaFoldDB" id="A0AAV4RNI7"/>
<protein>
    <recommendedName>
        <fullName evidence="3">Maturase K</fullName>
    </recommendedName>
</protein>
<dbReference type="Proteomes" id="UP001054837">
    <property type="component" value="Unassembled WGS sequence"/>
</dbReference>
<gene>
    <name evidence="1" type="ORF">CDAR_546271</name>
</gene>
<organism evidence="1 2">
    <name type="scientific">Caerostris darwini</name>
    <dbReference type="NCBI Taxonomy" id="1538125"/>
    <lineage>
        <taxon>Eukaryota</taxon>
        <taxon>Metazoa</taxon>
        <taxon>Ecdysozoa</taxon>
        <taxon>Arthropoda</taxon>
        <taxon>Chelicerata</taxon>
        <taxon>Arachnida</taxon>
        <taxon>Araneae</taxon>
        <taxon>Araneomorphae</taxon>
        <taxon>Entelegynae</taxon>
        <taxon>Araneoidea</taxon>
        <taxon>Araneidae</taxon>
        <taxon>Caerostris</taxon>
    </lineage>
</organism>
<accession>A0AAV4RNI7</accession>
<evidence type="ECO:0000313" key="1">
    <source>
        <dbReference type="EMBL" id="GIY22037.1"/>
    </source>
</evidence>
<sequence length="108" mass="12564">MISFQSPNTPGSLRFSPTVFVRSILYLERHLLSWDCSQKKKDDSMEKFLKKLLLEYSNIFSFKGRRACVTLQRFLLPFWSRFSDMLLLKDVLLWRSSLFGGSESGGSN</sequence>
<name>A0AAV4RNI7_9ARAC</name>
<proteinExistence type="predicted"/>